<sequence>MADFPPNPDDGELWLPSNILDEIVPATPRPKGDSHRAFIDDNVASPVGEVAIEQKDSATKALPDVVSNSEIKQQMCGSSLHGTKPNSKDGIGSGSGPAFDRCASSDGVYLLASERTYDIWNAARSTQTQGSEKTGASLSPEQQQSSWSLFATAPEMSAFLGNPGGTGFFLPRPTDPPKKPGETMGTAPKDGPKKKEKSAKKGEGSRKKCTKKKESSSKETSEDQDDREQLADDQLRLPEEWTY</sequence>
<feature type="compositionally biased region" description="Polar residues" evidence="1">
    <location>
        <begin position="123"/>
        <end position="149"/>
    </location>
</feature>
<dbReference type="EMBL" id="RXIC02000019">
    <property type="protein sequence ID" value="KAB1225433.1"/>
    <property type="molecule type" value="Genomic_DNA"/>
</dbReference>
<name>A0A6A1WL24_9ROSI</name>
<reference evidence="2 3" key="1">
    <citation type="journal article" date="2019" name="Plant Biotechnol. J.">
        <title>The red bayberry genome and genetic basis of sex determination.</title>
        <authorList>
            <person name="Jia H.M."/>
            <person name="Jia H.J."/>
            <person name="Cai Q.L."/>
            <person name="Wang Y."/>
            <person name="Zhao H.B."/>
            <person name="Yang W.F."/>
            <person name="Wang G.Y."/>
            <person name="Li Y.H."/>
            <person name="Zhan D.L."/>
            <person name="Shen Y.T."/>
            <person name="Niu Q.F."/>
            <person name="Chang L."/>
            <person name="Qiu J."/>
            <person name="Zhao L."/>
            <person name="Xie H.B."/>
            <person name="Fu W.Y."/>
            <person name="Jin J."/>
            <person name="Li X.W."/>
            <person name="Jiao Y."/>
            <person name="Zhou C.C."/>
            <person name="Tu T."/>
            <person name="Chai C.Y."/>
            <person name="Gao J.L."/>
            <person name="Fan L.J."/>
            <person name="van de Weg E."/>
            <person name="Wang J.Y."/>
            <person name="Gao Z.S."/>
        </authorList>
    </citation>
    <scope>NUCLEOTIDE SEQUENCE [LARGE SCALE GENOMIC DNA]</scope>
    <source>
        <tissue evidence="2">Leaves</tissue>
    </source>
</reference>
<proteinExistence type="predicted"/>
<dbReference type="OrthoDB" id="1888697at2759"/>
<feature type="region of interest" description="Disordered" evidence="1">
    <location>
        <begin position="123"/>
        <end position="243"/>
    </location>
</feature>
<evidence type="ECO:0000256" key="1">
    <source>
        <dbReference type="SAM" id="MobiDB-lite"/>
    </source>
</evidence>
<accession>A0A6A1WL24</accession>
<organism evidence="2 3">
    <name type="scientific">Morella rubra</name>
    <name type="common">Chinese bayberry</name>
    <dbReference type="NCBI Taxonomy" id="262757"/>
    <lineage>
        <taxon>Eukaryota</taxon>
        <taxon>Viridiplantae</taxon>
        <taxon>Streptophyta</taxon>
        <taxon>Embryophyta</taxon>
        <taxon>Tracheophyta</taxon>
        <taxon>Spermatophyta</taxon>
        <taxon>Magnoliopsida</taxon>
        <taxon>eudicotyledons</taxon>
        <taxon>Gunneridae</taxon>
        <taxon>Pentapetalae</taxon>
        <taxon>rosids</taxon>
        <taxon>fabids</taxon>
        <taxon>Fagales</taxon>
        <taxon>Myricaceae</taxon>
        <taxon>Morella</taxon>
    </lineage>
</organism>
<dbReference type="AlphaFoldDB" id="A0A6A1WL24"/>
<keyword evidence="3" id="KW-1185">Reference proteome</keyword>
<feature type="region of interest" description="Disordered" evidence="1">
    <location>
        <begin position="75"/>
        <end position="97"/>
    </location>
</feature>
<dbReference type="Proteomes" id="UP000516437">
    <property type="component" value="Chromosome 1"/>
</dbReference>
<feature type="compositionally biased region" description="Polar residues" evidence="1">
    <location>
        <begin position="75"/>
        <end position="85"/>
    </location>
</feature>
<gene>
    <name evidence="2" type="ORF">CJ030_MR1G019315</name>
</gene>
<comment type="caution">
    <text evidence="2">The sequence shown here is derived from an EMBL/GenBank/DDBJ whole genome shotgun (WGS) entry which is preliminary data.</text>
</comment>
<protein>
    <submittedName>
        <fullName evidence="2">Uncharacterized protein</fullName>
    </submittedName>
</protein>
<evidence type="ECO:0000313" key="3">
    <source>
        <dbReference type="Proteomes" id="UP000516437"/>
    </source>
</evidence>
<feature type="compositionally biased region" description="Basic and acidic residues" evidence="1">
    <location>
        <begin position="199"/>
        <end position="243"/>
    </location>
</feature>
<evidence type="ECO:0000313" key="2">
    <source>
        <dbReference type="EMBL" id="KAB1225433.1"/>
    </source>
</evidence>